<organism evidence="1 2">
    <name type="scientific">Trema orientale</name>
    <name type="common">Charcoal tree</name>
    <name type="synonym">Celtis orientalis</name>
    <dbReference type="NCBI Taxonomy" id="63057"/>
    <lineage>
        <taxon>Eukaryota</taxon>
        <taxon>Viridiplantae</taxon>
        <taxon>Streptophyta</taxon>
        <taxon>Embryophyta</taxon>
        <taxon>Tracheophyta</taxon>
        <taxon>Spermatophyta</taxon>
        <taxon>Magnoliopsida</taxon>
        <taxon>eudicotyledons</taxon>
        <taxon>Gunneridae</taxon>
        <taxon>Pentapetalae</taxon>
        <taxon>rosids</taxon>
        <taxon>fabids</taxon>
        <taxon>Rosales</taxon>
        <taxon>Cannabaceae</taxon>
        <taxon>Trema</taxon>
    </lineage>
</organism>
<keyword evidence="2" id="KW-1185">Reference proteome</keyword>
<dbReference type="Proteomes" id="UP000237000">
    <property type="component" value="Unassembled WGS sequence"/>
</dbReference>
<sequence>MALCKSPMSTCEHPITILCIRVPSFATAFRTLPHLHSPSAISHWITSPGSVGLCKNTKLPIAATSTEGTQELSPTNFSTSSFGISPISLHSIDSPLTFHIFTPLTLSEFPNSPTAIKLPSANPTAVEKTP</sequence>
<accession>A0A2P5FMJ1</accession>
<comment type="caution">
    <text evidence="1">The sequence shown here is derived from an EMBL/GenBank/DDBJ whole genome shotgun (WGS) entry which is preliminary data.</text>
</comment>
<reference evidence="2" key="1">
    <citation type="submission" date="2016-06" db="EMBL/GenBank/DDBJ databases">
        <title>Parallel loss of symbiosis genes in relatives of nitrogen-fixing non-legume Parasponia.</title>
        <authorList>
            <person name="Van Velzen R."/>
            <person name="Holmer R."/>
            <person name="Bu F."/>
            <person name="Rutten L."/>
            <person name="Van Zeijl A."/>
            <person name="Liu W."/>
            <person name="Santuari L."/>
            <person name="Cao Q."/>
            <person name="Sharma T."/>
            <person name="Shen D."/>
            <person name="Roswanjaya Y."/>
            <person name="Wardhani T."/>
            <person name="Kalhor M.S."/>
            <person name="Jansen J."/>
            <person name="Van den Hoogen J."/>
            <person name="Gungor B."/>
            <person name="Hartog M."/>
            <person name="Hontelez J."/>
            <person name="Verver J."/>
            <person name="Yang W.-C."/>
            <person name="Schijlen E."/>
            <person name="Repin R."/>
            <person name="Schilthuizen M."/>
            <person name="Schranz E."/>
            <person name="Heidstra R."/>
            <person name="Miyata K."/>
            <person name="Fedorova E."/>
            <person name="Kohlen W."/>
            <person name="Bisseling T."/>
            <person name="Smit S."/>
            <person name="Geurts R."/>
        </authorList>
    </citation>
    <scope>NUCLEOTIDE SEQUENCE [LARGE SCALE GENOMIC DNA]</scope>
    <source>
        <strain evidence="2">cv. RG33-2</strain>
    </source>
</reference>
<name>A0A2P5FMJ1_TREOI</name>
<gene>
    <name evidence="1" type="ORF">TorRG33x02_052310</name>
</gene>
<protein>
    <submittedName>
        <fullName evidence="1">Uncharacterized protein</fullName>
    </submittedName>
</protein>
<proteinExistence type="predicted"/>
<dbReference type="OrthoDB" id="10279544at2759"/>
<dbReference type="AlphaFoldDB" id="A0A2P5FMJ1"/>
<dbReference type="InParanoid" id="A0A2P5FMJ1"/>
<dbReference type="EMBL" id="JXTC01000021">
    <property type="protein sequence ID" value="PON98994.1"/>
    <property type="molecule type" value="Genomic_DNA"/>
</dbReference>
<evidence type="ECO:0000313" key="1">
    <source>
        <dbReference type="EMBL" id="PON98994.1"/>
    </source>
</evidence>
<evidence type="ECO:0000313" key="2">
    <source>
        <dbReference type="Proteomes" id="UP000237000"/>
    </source>
</evidence>